<proteinExistence type="predicted"/>
<dbReference type="OrthoDB" id="6108017at2759"/>
<dbReference type="Proteomes" id="UP000639772">
    <property type="component" value="Chromosome 1"/>
</dbReference>
<dbReference type="PROSITE" id="PS51126">
    <property type="entry name" value="DILUTE"/>
    <property type="match status" value="1"/>
</dbReference>
<comment type="caution">
    <text evidence="3">The sequence shown here is derived from an EMBL/GenBank/DDBJ whole genome shotgun (WGS) entry which is preliminary data.</text>
</comment>
<feature type="domain" description="Dilute" evidence="2">
    <location>
        <begin position="165"/>
        <end position="466"/>
    </location>
</feature>
<dbReference type="AlphaFoldDB" id="A0A835S451"/>
<evidence type="ECO:0000313" key="4">
    <source>
        <dbReference type="Proteomes" id="UP000639772"/>
    </source>
</evidence>
<dbReference type="InterPro" id="IPR052072">
    <property type="entry name" value="Vascular_dev_regulator"/>
</dbReference>
<dbReference type="GO" id="GO:0007015">
    <property type="term" value="P:actin filament organization"/>
    <property type="evidence" value="ECO:0007669"/>
    <property type="project" value="InterPro"/>
</dbReference>
<keyword evidence="1" id="KW-0175">Coiled coil</keyword>
<dbReference type="Pfam" id="PF01843">
    <property type="entry name" value="DIL"/>
    <property type="match status" value="1"/>
</dbReference>
<evidence type="ECO:0000313" key="3">
    <source>
        <dbReference type="EMBL" id="KAG0503631.1"/>
    </source>
</evidence>
<dbReference type="PANTHER" id="PTHR16027">
    <property type="entry name" value="DILUTE DOMAIN-CONTAINING PROTEIN YPR089W"/>
    <property type="match status" value="1"/>
</dbReference>
<reference evidence="3 4" key="1">
    <citation type="journal article" date="2020" name="Nat. Food">
        <title>A phased Vanilla planifolia genome enables genetic improvement of flavour and production.</title>
        <authorList>
            <person name="Hasing T."/>
            <person name="Tang H."/>
            <person name="Brym M."/>
            <person name="Khazi F."/>
            <person name="Huang T."/>
            <person name="Chambers A.H."/>
        </authorList>
    </citation>
    <scope>NUCLEOTIDE SEQUENCE [LARGE SCALE GENOMIC DNA]</scope>
    <source>
        <tissue evidence="3">Leaf</tissue>
    </source>
</reference>
<evidence type="ECO:0000259" key="2">
    <source>
        <dbReference type="PROSITE" id="PS51126"/>
    </source>
</evidence>
<dbReference type="InterPro" id="IPR037975">
    <property type="entry name" value="MyosinXI_CBD"/>
</dbReference>
<dbReference type="InterPro" id="IPR002710">
    <property type="entry name" value="Dilute_dom"/>
</dbReference>
<accession>A0A835S451</accession>
<feature type="coiled-coil region" evidence="1">
    <location>
        <begin position="19"/>
        <end position="53"/>
    </location>
</feature>
<dbReference type="SMART" id="SM01132">
    <property type="entry name" value="DIL"/>
    <property type="match status" value="1"/>
</dbReference>
<protein>
    <recommendedName>
        <fullName evidence="2">Dilute domain-containing protein</fullName>
    </recommendedName>
</protein>
<dbReference type="EMBL" id="JADCNM010000001">
    <property type="protein sequence ID" value="KAG0503631.1"/>
    <property type="molecule type" value="Genomic_DNA"/>
</dbReference>
<gene>
    <name evidence="3" type="ORF">HPP92_003703</name>
</gene>
<dbReference type="PANTHER" id="PTHR16027:SF6">
    <property type="entry name" value="DILUTE DOMAIN-CONTAINING PROTEIN"/>
    <property type="match status" value="1"/>
</dbReference>
<sequence length="526" mass="60176">MEQELMSTRKCSHATADLLQEVEAKCFLLQQNLKDLEEKLVILEDENQILRQKALNLSPRKSLSGALKPIPENHSFASLSSTSNQRFTLETSISPKLPNFLPRSLSDLRKSRMIIERCEEYQNLLQKCIKEDLGFRDGKPVAACIIYKCLLNWHAFEAEKTDIFDYVIDALNVAVKADNENDILPYWLTNASALLCLLQRNLRSNGFLIKRYRHSTGSLDFSESILHDTNFPQQLMQMDQGSSFVDARYPAMLFKQQLTACLEKIFGLIRDNLKKEISPLLSLCIQAPKSTRGSSGRTLKSPGGTITQQPLSNHWDRIIKFLDSLMNRLQKNYVPSFFIRKLVTQVFSFINIQLFNSLLLRRECCTFTNGEYVKSGLSVLEKWITDATEEFAGSSWNELNYIRQSVEFLVLPQKRRMSLDEITQDLCSALSVRQIYRICTMYWDDKYSTHSVSTEVVATMRDMVNGDSQIPTSNSFLLDDDLSIPFTTEDISKSIEVIDPFNVQLPSSLHKYPAAHFLLHSEQPSA</sequence>
<organism evidence="3 4">
    <name type="scientific">Vanilla planifolia</name>
    <name type="common">Vanilla</name>
    <dbReference type="NCBI Taxonomy" id="51239"/>
    <lineage>
        <taxon>Eukaryota</taxon>
        <taxon>Viridiplantae</taxon>
        <taxon>Streptophyta</taxon>
        <taxon>Embryophyta</taxon>
        <taxon>Tracheophyta</taxon>
        <taxon>Spermatophyta</taxon>
        <taxon>Magnoliopsida</taxon>
        <taxon>Liliopsida</taxon>
        <taxon>Asparagales</taxon>
        <taxon>Orchidaceae</taxon>
        <taxon>Vanilloideae</taxon>
        <taxon>Vanilleae</taxon>
        <taxon>Vanilla</taxon>
    </lineage>
</organism>
<evidence type="ECO:0000256" key="1">
    <source>
        <dbReference type="SAM" id="Coils"/>
    </source>
</evidence>
<name>A0A835S451_VANPL</name>
<dbReference type="CDD" id="cd15475">
    <property type="entry name" value="MyosinXI_CBD"/>
    <property type="match status" value="1"/>
</dbReference>